<evidence type="ECO:0000313" key="2">
    <source>
        <dbReference type="Proteomes" id="UP001305702"/>
    </source>
</evidence>
<keyword evidence="2" id="KW-1185">Reference proteome</keyword>
<name>A0AA96LEJ9_9BACL</name>
<dbReference type="KEGG" id="paun:MJA45_21490"/>
<dbReference type="AlphaFoldDB" id="A0AA96LEJ9"/>
<dbReference type="EMBL" id="CP130318">
    <property type="protein sequence ID" value="WNQ10172.1"/>
    <property type="molecule type" value="Genomic_DNA"/>
</dbReference>
<sequence length="46" mass="5158">MTLGKGQEMANRFIWRFLLGHGPCSAHQLFPHFTTARCGFVHPSDG</sequence>
<dbReference type="RefSeq" id="WP_315603946.1">
    <property type="nucleotide sequence ID" value="NZ_CP130318.1"/>
</dbReference>
<dbReference type="Proteomes" id="UP001305702">
    <property type="component" value="Chromosome"/>
</dbReference>
<evidence type="ECO:0000313" key="1">
    <source>
        <dbReference type="EMBL" id="WNQ10172.1"/>
    </source>
</evidence>
<accession>A0AA96LEJ9</accession>
<proteinExistence type="predicted"/>
<reference evidence="1 2" key="1">
    <citation type="submission" date="2022-02" db="EMBL/GenBank/DDBJ databases">
        <title>Paenibacillus sp. MBLB1776 Whole Genome Shotgun Sequencing.</title>
        <authorList>
            <person name="Hwang C.Y."/>
            <person name="Cho E.-S."/>
            <person name="Seo M.-J."/>
        </authorList>
    </citation>
    <scope>NUCLEOTIDE SEQUENCE [LARGE SCALE GENOMIC DNA]</scope>
    <source>
        <strain evidence="1 2">MBLB1776</strain>
    </source>
</reference>
<organism evidence="1 2">
    <name type="scientific">Paenibacillus aurantius</name>
    <dbReference type="NCBI Taxonomy" id="2918900"/>
    <lineage>
        <taxon>Bacteria</taxon>
        <taxon>Bacillati</taxon>
        <taxon>Bacillota</taxon>
        <taxon>Bacilli</taxon>
        <taxon>Bacillales</taxon>
        <taxon>Paenibacillaceae</taxon>
        <taxon>Paenibacillus</taxon>
    </lineage>
</organism>
<protein>
    <submittedName>
        <fullName evidence="1">Uncharacterized protein</fullName>
    </submittedName>
</protein>
<gene>
    <name evidence="1" type="ORF">MJA45_21490</name>
</gene>